<name>A0A0C3FQT2_PILCF</name>
<dbReference type="PANTHER" id="PTHR31912:SF34">
    <property type="entry name" value="NOTOCHORD-RELATED PROTEIN"/>
    <property type="match status" value="1"/>
</dbReference>
<dbReference type="InParanoid" id="A0A0C3FQT2"/>
<accession>A0A0C3FQT2</accession>
<reference evidence="3" key="2">
    <citation type="submission" date="2015-01" db="EMBL/GenBank/DDBJ databases">
        <title>Evolutionary Origins and Diversification of the Mycorrhizal Mutualists.</title>
        <authorList>
            <consortium name="DOE Joint Genome Institute"/>
            <consortium name="Mycorrhizal Genomics Consortium"/>
            <person name="Kohler A."/>
            <person name="Kuo A."/>
            <person name="Nagy L.G."/>
            <person name="Floudas D."/>
            <person name="Copeland A."/>
            <person name="Barry K.W."/>
            <person name="Cichocki N."/>
            <person name="Veneault-Fourrey C."/>
            <person name="LaButti K."/>
            <person name="Lindquist E.A."/>
            <person name="Lipzen A."/>
            <person name="Lundell T."/>
            <person name="Morin E."/>
            <person name="Murat C."/>
            <person name="Riley R."/>
            <person name="Ohm R."/>
            <person name="Sun H."/>
            <person name="Tunlid A."/>
            <person name="Henrissat B."/>
            <person name="Grigoriev I.V."/>
            <person name="Hibbett D.S."/>
            <person name="Martin F."/>
        </authorList>
    </citation>
    <scope>NUCLEOTIDE SEQUENCE [LARGE SCALE GENOMIC DNA]</scope>
    <source>
        <strain evidence="3">F 1598</strain>
    </source>
</reference>
<evidence type="ECO:0000256" key="1">
    <source>
        <dbReference type="SAM" id="MobiDB-lite"/>
    </source>
</evidence>
<sequence length="1036" mass="116321">WFPWRDKITCTLDILMHLPRSVFSQRQLDLFLWLLQVNDVDDVPSVKSMQTLNAMLQKMCGVDSIKYKGALGHSYYVNSLSQIIAQFYPEDRQRGVSEAHQAYCWLHEIANDEITPMARLGCQDYYIHEPAMLRDGVCCIPVCWFTVGELLFAKCWKMEAIASDVGQGWRVVKSNDYSVPLTEFLKTFNEFGDDADKHYGLPHPSRIFGVFSFFLSVYIFDPETDMHSAWTYTNPVLGNRWRALAKGHRTLAFPIWMYCDDTSGNLSKKWNEHNSFLFTPAGLPRTEAQKEFNIHFLSTSNIAPPLEMMDGIIEQLEKCQEGRIWAWDCLENEPVLLIPMVLALLGDNPMQSEFACHIGLKGKLFCRACWVKGTDAWAEAEPQPPGSPHASSHGSEADAASSHGSAAASEASEGNSDGQTTKGRRKKVLESMSNMVDRVKAFVKIGRPRHKEETTARLKSMFEEASTLDSKTKVQSMHTESGIKDTHQMFFLEKLFKSYKGKRGRESKQAALDTELGSLPDIITSPVWRIKGLDPHRDTPVEILHVVLLGFVKYLWRDLVQNQLGNNEAKKSLLATRLTSFDVSGLEISPLAGQTLVQYSGSLTGRRDFRALAQAAPFVAYDLVSKDCLDTWVALSKLIPLIWQPEIADIDAHCALLDHEIKHFLLCAARWTIRWFNKPKFHIFLHLTEHIRRFGPAILFATEAFESFNAIIRAKSVHSNRHALSRDIALAFAQSNCIRHLLSGGHFNIQSLIISGMQGSEAAISVPSVPIANAQPLPEIPVFSHKPGDWKYAGACVLDRKPPCSFDKTLTGQIIPHSITYPNLSQFQTCCEMHLQNGDQCEVGQFVISKDPKQLGATVVAQVGEILQIKGSVADFSGMPDHVLLQVADVHRPAMTYQMPHVDLMNQWGLVSFQDILCTVNVQHNCAGHNCGTANTGHIYQERERTDQTRPVVSHIVPQDIILNTAQMRDTIHVQRYRQHSEVLDADRIITESAAREVLVQKALQKSSESTLTPKAAAVPRNISRPQRLAVLQDTS</sequence>
<dbReference type="AlphaFoldDB" id="A0A0C3FQT2"/>
<proteinExistence type="predicted"/>
<keyword evidence="3" id="KW-1185">Reference proteome</keyword>
<dbReference type="STRING" id="765440.A0A0C3FQT2"/>
<feature type="region of interest" description="Disordered" evidence="1">
    <location>
        <begin position="379"/>
        <end position="430"/>
    </location>
</feature>
<dbReference type="OrthoDB" id="2246127at2759"/>
<evidence type="ECO:0000313" key="2">
    <source>
        <dbReference type="EMBL" id="KIM81526.1"/>
    </source>
</evidence>
<gene>
    <name evidence="2" type="ORF">PILCRDRAFT_71771</name>
</gene>
<protein>
    <submittedName>
        <fullName evidence="2">Uncharacterized protein</fullName>
    </submittedName>
</protein>
<dbReference type="Proteomes" id="UP000054166">
    <property type="component" value="Unassembled WGS sequence"/>
</dbReference>
<feature type="compositionally biased region" description="Low complexity" evidence="1">
    <location>
        <begin position="388"/>
        <end position="414"/>
    </location>
</feature>
<feature type="non-terminal residue" evidence="2">
    <location>
        <position position="1"/>
    </location>
</feature>
<dbReference type="EMBL" id="KN832998">
    <property type="protein sequence ID" value="KIM81526.1"/>
    <property type="molecule type" value="Genomic_DNA"/>
</dbReference>
<evidence type="ECO:0000313" key="3">
    <source>
        <dbReference type="Proteomes" id="UP000054166"/>
    </source>
</evidence>
<reference evidence="2 3" key="1">
    <citation type="submission" date="2014-04" db="EMBL/GenBank/DDBJ databases">
        <authorList>
            <consortium name="DOE Joint Genome Institute"/>
            <person name="Kuo A."/>
            <person name="Tarkka M."/>
            <person name="Buscot F."/>
            <person name="Kohler A."/>
            <person name="Nagy L.G."/>
            <person name="Floudas D."/>
            <person name="Copeland A."/>
            <person name="Barry K.W."/>
            <person name="Cichocki N."/>
            <person name="Veneault-Fourrey C."/>
            <person name="LaButti K."/>
            <person name="Lindquist E.A."/>
            <person name="Lipzen A."/>
            <person name="Lundell T."/>
            <person name="Morin E."/>
            <person name="Murat C."/>
            <person name="Sun H."/>
            <person name="Tunlid A."/>
            <person name="Henrissat B."/>
            <person name="Grigoriev I.V."/>
            <person name="Hibbett D.S."/>
            <person name="Martin F."/>
            <person name="Nordberg H.P."/>
            <person name="Cantor M.N."/>
            <person name="Hua S.X."/>
        </authorList>
    </citation>
    <scope>NUCLEOTIDE SEQUENCE [LARGE SCALE GENOMIC DNA]</scope>
    <source>
        <strain evidence="2 3">F 1598</strain>
    </source>
</reference>
<dbReference type="HOGENOM" id="CLU_004591_2_1_1"/>
<organism evidence="2 3">
    <name type="scientific">Piloderma croceum (strain F 1598)</name>
    <dbReference type="NCBI Taxonomy" id="765440"/>
    <lineage>
        <taxon>Eukaryota</taxon>
        <taxon>Fungi</taxon>
        <taxon>Dikarya</taxon>
        <taxon>Basidiomycota</taxon>
        <taxon>Agaricomycotina</taxon>
        <taxon>Agaricomycetes</taxon>
        <taxon>Agaricomycetidae</taxon>
        <taxon>Atheliales</taxon>
        <taxon>Atheliaceae</taxon>
        <taxon>Piloderma</taxon>
    </lineage>
</organism>
<dbReference type="PANTHER" id="PTHR31912">
    <property type="entry name" value="IP13529P"/>
    <property type="match status" value="1"/>
</dbReference>